<gene>
    <name evidence="3" type="ORF">H8S37_11540</name>
</gene>
<protein>
    <recommendedName>
        <fullName evidence="5">6-bladed beta-propeller</fullName>
    </recommendedName>
</protein>
<dbReference type="SUPFAM" id="SSF63829">
    <property type="entry name" value="Calcium-dependent phosphotriesterase"/>
    <property type="match status" value="1"/>
</dbReference>
<evidence type="ECO:0000256" key="1">
    <source>
        <dbReference type="ARBA" id="ARBA00022729"/>
    </source>
</evidence>
<dbReference type="PANTHER" id="PTHR10680">
    <property type="entry name" value="PEPTIDYL-GLYCINE ALPHA-AMIDATING MONOOXYGENASE"/>
    <property type="match status" value="1"/>
</dbReference>
<evidence type="ECO:0000313" key="3">
    <source>
        <dbReference type="EMBL" id="MBC5689552.1"/>
    </source>
</evidence>
<dbReference type="Pfam" id="PF17170">
    <property type="entry name" value="DUF5128"/>
    <property type="match status" value="1"/>
</dbReference>
<evidence type="ECO:0000313" key="4">
    <source>
        <dbReference type="Proteomes" id="UP000652477"/>
    </source>
</evidence>
<sequence length="335" mass="38208">MKIVCGSKERDTQAKVILQDGEFRYELQKETLELPDFLKYAPLCTGCCDKEDFLYLVTRDYKHPIVVMDQNGKYVRDFGEGLFQFIHSIFITKHNTLLCADANAHVIRELSLDGEVIRDFGNYGVPSDSGYQGNIWRDMHREGNIIPMNLPFQKDWSFIESIKTIKRAAEPFNRPTCAVETSKGDIFVSDGYANCALHKFSQDGTLQHTWGAPGIGPGKFFVMHSLWVDKKDRIWVADREGNSIQVFTDEGELLMYCSEGLYQPSEIWADDKYIYVGERGGVTIFDYNMEIAAQIGFYMSSLMTHGFCGDSKGNLYIMTLSQDIPYSLLKLKKCD</sequence>
<dbReference type="Proteomes" id="UP000652477">
    <property type="component" value="Unassembled WGS sequence"/>
</dbReference>
<comment type="caution">
    <text evidence="3">The sequence shown here is derived from an EMBL/GenBank/DDBJ whole genome shotgun (WGS) entry which is preliminary data.</text>
</comment>
<dbReference type="InterPro" id="IPR011042">
    <property type="entry name" value="6-blade_b-propeller_TolB-like"/>
</dbReference>
<accession>A0A923RSQ5</accession>
<keyword evidence="1" id="KW-0732">Signal</keyword>
<dbReference type="EMBL" id="JACOPF010000002">
    <property type="protein sequence ID" value="MBC5689552.1"/>
    <property type="molecule type" value="Genomic_DNA"/>
</dbReference>
<keyword evidence="2" id="KW-0325">Glycoprotein</keyword>
<proteinExistence type="predicted"/>
<evidence type="ECO:0008006" key="5">
    <source>
        <dbReference type="Google" id="ProtNLM"/>
    </source>
</evidence>
<name>A0A923RSQ5_9FIRM</name>
<organism evidence="3 4">
    <name type="scientific">Mediterraneibacter hominis</name>
    <dbReference type="NCBI Taxonomy" id="2763054"/>
    <lineage>
        <taxon>Bacteria</taxon>
        <taxon>Bacillati</taxon>
        <taxon>Bacillota</taxon>
        <taxon>Clostridia</taxon>
        <taxon>Lachnospirales</taxon>
        <taxon>Lachnospiraceae</taxon>
        <taxon>Mediterraneibacter</taxon>
    </lineage>
</organism>
<dbReference type="AlphaFoldDB" id="A0A923RSQ5"/>
<reference evidence="3" key="1">
    <citation type="submission" date="2020-08" db="EMBL/GenBank/DDBJ databases">
        <title>Genome public.</title>
        <authorList>
            <person name="Liu C."/>
            <person name="Sun Q."/>
        </authorList>
    </citation>
    <scope>NUCLEOTIDE SEQUENCE</scope>
    <source>
        <strain evidence="3">NSJ-55</strain>
    </source>
</reference>
<dbReference type="Gene3D" id="2.120.10.30">
    <property type="entry name" value="TolB, C-terminal domain"/>
    <property type="match status" value="1"/>
</dbReference>
<evidence type="ECO:0000256" key="2">
    <source>
        <dbReference type="ARBA" id="ARBA00023180"/>
    </source>
</evidence>
<keyword evidence="4" id="KW-1185">Reference proteome</keyword>